<reference evidence="18 19" key="1">
    <citation type="submission" date="2018-08" db="EMBL/GenBank/DDBJ databases">
        <title>Parvularcula sp. SM1705, isolated from surface water of the South Sea China.</title>
        <authorList>
            <person name="Sun L."/>
        </authorList>
    </citation>
    <scope>NUCLEOTIDE SEQUENCE [LARGE SCALE GENOMIC DNA]</scope>
    <source>
        <strain evidence="18 19">SM1705</strain>
    </source>
</reference>
<dbReference type="CDD" id="cd01132">
    <property type="entry name" value="F1-ATPase_alpha_CD"/>
    <property type="match status" value="1"/>
</dbReference>
<gene>
    <name evidence="14" type="primary">atpA</name>
    <name evidence="18" type="ORF">DX908_10055</name>
</gene>
<dbReference type="CDD" id="cd18116">
    <property type="entry name" value="ATP-synt_F1_alpha_N"/>
    <property type="match status" value="1"/>
</dbReference>
<evidence type="ECO:0000256" key="7">
    <source>
        <dbReference type="ARBA" id="ARBA00022840"/>
    </source>
</evidence>
<evidence type="ECO:0000256" key="10">
    <source>
        <dbReference type="ARBA" id="ARBA00023136"/>
    </source>
</evidence>
<evidence type="ECO:0000256" key="4">
    <source>
        <dbReference type="ARBA" id="ARBA00022448"/>
    </source>
</evidence>
<organism evidence="18 19">
    <name type="scientific">Parvularcula marina</name>
    <dbReference type="NCBI Taxonomy" id="2292771"/>
    <lineage>
        <taxon>Bacteria</taxon>
        <taxon>Pseudomonadati</taxon>
        <taxon>Pseudomonadota</taxon>
        <taxon>Alphaproteobacteria</taxon>
        <taxon>Parvularculales</taxon>
        <taxon>Parvularculaceae</taxon>
        <taxon>Parvularcula</taxon>
    </lineage>
</organism>
<feature type="domain" description="ATPase F1/V1/A1 complex alpha/beta subunit N-terminal" evidence="17">
    <location>
        <begin position="25"/>
        <end position="91"/>
    </location>
</feature>
<dbReference type="GO" id="GO:0005886">
    <property type="term" value="C:plasma membrane"/>
    <property type="evidence" value="ECO:0007669"/>
    <property type="project" value="UniProtKB-SubCell"/>
</dbReference>
<keyword evidence="12 14" id="KW-0066">ATP synthesis</keyword>
<keyword evidence="19" id="KW-1185">Reference proteome</keyword>
<name>A0A371RJH7_9PROT</name>
<keyword evidence="11 14" id="KW-0139">CF(1)</keyword>
<dbReference type="EC" id="7.1.2.2" evidence="14"/>
<keyword evidence="9 14" id="KW-0406">Ion transport</keyword>
<evidence type="ECO:0000313" key="18">
    <source>
        <dbReference type="EMBL" id="RFB05576.1"/>
    </source>
</evidence>
<dbReference type="PROSITE" id="PS00152">
    <property type="entry name" value="ATPASE_ALPHA_BETA"/>
    <property type="match status" value="1"/>
</dbReference>
<dbReference type="FunCoup" id="A0A371RJH7">
    <property type="interactions" value="409"/>
</dbReference>
<comment type="subunit">
    <text evidence="13">F-type ATPases have 2 components, CF(1) - the catalytic core - and CF(0) - the membrane proton channel. CF(1) has five subunits: alpha(3), beta(3), gamma(1), delta(1), epsilon(1). CF(0) has four main subunits: a(1), b(1), b'(1) and c(9-12).</text>
</comment>
<dbReference type="InterPro" id="IPR023366">
    <property type="entry name" value="ATP_synth_asu-like_sf"/>
</dbReference>
<comment type="catalytic activity">
    <reaction evidence="14">
        <text>ATP + H2O + 4 H(+)(in) = ADP + phosphate + 5 H(+)(out)</text>
        <dbReference type="Rhea" id="RHEA:57720"/>
        <dbReference type="ChEBI" id="CHEBI:15377"/>
        <dbReference type="ChEBI" id="CHEBI:15378"/>
        <dbReference type="ChEBI" id="CHEBI:30616"/>
        <dbReference type="ChEBI" id="CHEBI:43474"/>
        <dbReference type="ChEBI" id="CHEBI:456216"/>
        <dbReference type="EC" id="7.1.2.2"/>
    </reaction>
</comment>
<evidence type="ECO:0000256" key="8">
    <source>
        <dbReference type="ARBA" id="ARBA00022967"/>
    </source>
</evidence>
<comment type="similarity">
    <text evidence="3 14">Belongs to the ATPase alpha/beta chains family.</text>
</comment>
<proteinExistence type="inferred from homology"/>
<sequence>MELNAAEISSILKQQIKDFGKEAEVSEIGQVLSVGDGIARVYGLDNVQAGEMVEFDGGIKGMALNLEDDNVGVVIFGDDTGIKEGATVRRTSSIVDVPVGRGLLGRVVDPLGNPIDGKGPIMYEERRVVDVKAPGILPRKSVHEPVQTGIKAIDSMIPIGRGQRELVIGDRQTGKTAICIDAMLNQKQPNAAAADDSGKLFCIYVAIGQKRSTVAQIVKTLEDNGALEYTVVVAATASEPAPLQFLAPFAGCAMGEFFRDNGMHAVIVYDDLSKQAVAYRQMSLLLRRPPGREAYPGDVFYLHSRLLERAAKLNEDHGLGSLTALPVIETQANDVSAYIPTNVISITDGQIFLETDLFFSGIRPAVNVGLSVSRVGSAAQIKAMKQVAGKIKGELAQYRELAAFAQFGSDLDAATQATLNRGARLTELLKQPQYSPLQVEEQVVVIFAGTRGYLDKFPVERVGAFEEELLRHMHSSHSDVLTTIRDEKKLSDEMEKKLIEVLDAFSKNFA</sequence>
<dbReference type="HAMAP" id="MF_01346">
    <property type="entry name" value="ATP_synth_alpha_bact"/>
    <property type="match status" value="1"/>
</dbReference>
<evidence type="ECO:0000259" key="16">
    <source>
        <dbReference type="Pfam" id="PF00306"/>
    </source>
</evidence>
<dbReference type="NCBIfam" id="TIGR00962">
    <property type="entry name" value="atpA"/>
    <property type="match status" value="1"/>
</dbReference>
<dbReference type="FunFam" id="3.40.50.300:FF:002432">
    <property type="entry name" value="ATP synthase subunit alpha, mitochondrial"/>
    <property type="match status" value="1"/>
</dbReference>
<dbReference type="GO" id="GO:0045259">
    <property type="term" value="C:proton-transporting ATP synthase complex"/>
    <property type="evidence" value="ECO:0007669"/>
    <property type="project" value="UniProtKB-KW"/>
</dbReference>
<dbReference type="CDD" id="cd18113">
    <property type="entry name" value="ATP-synt_F1_alpha_C"/>
    <property type="match status" value="1"/>
</dbReference>
<dbReference type="SUPFAM" id="SSF52540">
    <property type="entry name" value="P-loop containing nucleoside triphosphate hydrolases"/>
    <property type="match status" value="1"/>
</dbReference>
<keyword evidence="8 14" id="KW-1278">Translocase</keyword>
<dbReference type="RefSeq" id="WP_116392209.1">
    <property type="nucleotide sequence ID" value="NZ_CAXQPM010000019.1"/>
</dbReference>
<dbReference type="InterPro" id="IPR038376">
    <property type="entry name" value="ATP_synth_asu_C_sf"/>
</dbReference>
<dbReference type="PIRSF" id="PIRSF039088">
    <property type="entry name" value="F_ATPase_subunit_alpha"/>
    <property type="match status" value="1"/>
</dbReference>
<feature type="binding site" evidence="14">
    <location>
        <begin position="169"/>
        <end position="176"/>
    </location>
    <ligand>
        <name>ATP</name>
        <dbReference type="ChEBI" id="CHEBI:30616"/>
    </ligand>
</feature>
<dbReference type="Proteomes" id="UP000264589">
    <property type="component" value="Unassembled WGS sequence"/>
</dbReference>
<dbReference type="GO" id="GO:0043531">
    <property type="term" value="F:ADP binding"/>
    <property type="evidence" value="ECO:0007669"/>
    <property type="project" value="TreeGrafter"/>
</dbReference>
<keyword evidence="18" id="KW-0378">Hydrolase</keyword>
<dbReference type="Gene3D" id="2.40.30.20">
    <property type="match status" value="1"/>
</dbReference>
<dbReference type="InterPro" id="IPR033732">
    <property type="entry name" value="ATP_synth_F1_a_nt-bd_dom"/>
</dbReference>
<dbReference type="InterPro" id="IPR000194">
    <property type="entry name" value="ATPase_F1/V1/A1_a/bsu_nucl-bd"/>
</dbReference>
<dbReference type="Pfam" id="PF00006">
    <property type="entry name" value="ATP-synt_ab"/>
    <property type="match status" value="1"/>
</dbReference>
<dbReference type="AlphaFoldDB" id="A0A371RJH7"/>
<comment type="caution">
    <text evidence="18">The sequence shown here is derived from an EMBL/GenBank/DDBJ whole genome shotgun (WGS) entry which is preliminary data.</text>
</comment>
<evidence type="ECO:0000259" key="15">
    <source>
        <dbReference type="Pfam" id="PF00006"/>
    </source>
</evidence>
<evidence type="ECO:0000256" key="6">
    <source>
        <dbReference type="ARBA" id="ARBA00022781"/>
    </source>
</evidence>
<evidence type="ECO:0000256" key="3">
    <source>
        <dbReference type="ARBA" id="ARBA00008936"/>
    </source>
</evidence>
<dbReference type="InterPro" id="IPR004100">
    <property type="entry name" value="ATPase_F1/V1/A1_a/bsu_N"/>
</dbReference>
<evidence type="ECO:0000256" key="11">
    <source>
        <dbReference type="ARBA" id="ARBA00023196"/>
    </source>
</evidence>
<dbReference type="SUPFAM" id="SSF47917">
    <property type="entry name" value="C-terminal domain of alpha and beta subunits of F1 ATP synthase"/>
    <property type="match status" value="1"/>
</dbReference>
<dbReference type="InterPro" id="IPR027417">
    <property type="entry name" value="P-loop_NTPase"/>
</dbReference>
<evidence type="ECO:0000256" key="9">
    <source>
        <dbReference type="ARBA" id="ARBA00023065"/>
    </source>
</evidence>
<evidence type="ECO:0000313" key="19">
    <source>
        <dbReference type="Proteomes" id="UP000264589"/>
    </source>
</evidence>
<dbReference type="OrthoDB" id="9803053at2"/>
<keyword evidence="14" id="KW-1003">Cell membrane</keyword>
<dbReference type="GO" id="GO:0046933">
    <property type="term" value="F:proton-transporting ATP synthase activity, rotational mechanism"/>
    <property type="evidence" value="ECO:0007669"/>
    <property type="project" value="UniProtKB-UniRule"/>
</dbReference>
<dbReference type="Pfam" id="PF00306">
    <property type="entry name" value="ATP-synt_ab_C"/>
    <property type="match status" value="1"/>
</dbReference>
<keyword evidence="4 14" id="KW-0813">Transport</keyword>
<comment type="function">
    <text evidence="1 14">Produces ATP from ADP in the presence of a proton gradient across the membrane. The alpha chain is a regulatory subunit.</text>
</comment>
<dbReference type="Gene3D" id="1.20.150.20">
    <property type="entry name" value="ATP synthase alpha/beta chain, C-terminal domain"/>
    <property type="match status" value="1"/>
</dbReference>
<dbReference type="InterPro" id="IPR020003">
    <property type="entry name" value="ATPase_a/bsu_AS"/>
</dbReference>
<dbReference type="Gene3D" id="3.40.50.300">
    <property type="entry name" value="P-loop containing nucleotide triphosphate hydrolases"/>
    <property type="match status" value="1"/>
</dbReference>
<comment type="subcellular location">
    <subcellularLocation>
        <location evidence="14">Cell membrane</location>
        <topology evidence="14">Peripheral membrane protein</topology>
    </subcellularLocation>
    <subcellularLocation>
        <location evidence="2">Membrane</location>
    </subcellularLocation>
</comment>
<dbReference type="InParanoid" id="A0A371RJH7"/>
<evidence type="ECO:0000256" key="12">
    <source>
        <dbReference type="ARBA" id="ARBA00023310"/>
    </source>
</evidence>
<dbReference type="GO" id="GO:0016787">
    <property type="term" value="F:hydrolase activity"/>
    <property type="evidence" value="ECO:0007669"/>
    <property type="project" value="UniProtKB-KW"/>
</dbReference>
<dbReference type="Pfam" id="PF02874">
    <property type="entry name" value="ATP-synt_ab_N"/>
    <property type="match status" value="1"/>
</dbReference>
<evidence type="ECO:0000259" key="17">
    <source>
        <dbReference type="Pfam" id="PF02874"/>
    </source>
</evidence>
<keyword evidence="5 14" id="KW-0547">Nucleotide-binding</keyword>
<feature type="domain" description="ATPase F1/V1/A1 complex alpha/beta subunit nucleotide-binding" evidence="15">
    <location>
        <begin position="149"/>
        <end position="373"/>
    </location>
</feature>
<keyword evidence="10 14" id="KW-0472">Membrane</keyword>
<dbReference type="FunFam" id="1.20.150.20:FF:000001">
    <property type="entry name" value="ATP synthase subunit alpha"/>
    <property type="match status" value="1"/>
</dbReference>
<feature type="domain" description="ATP synthase alpha subunit C-terminal" evidence="16">
    <location>
        <begin position="380"/>
        <end position="505"/>
    </location>
</feature>
<dbReference type="PANTHER" id="PTHR48082:SF2">
    <property type="entry name" value="ATP SYNTHASE SUBUNIT ALPHA, MITOCHONDRIAL"/>
    <property type="match status" value="1"/>
</dbReference>
<keyword evidence="7 14" id="KW-0067">ATP-binding</keyword>
<evidence type="ECO:0000256" key="13">
    <source>
        <dbReference type="ARBA" id="ARBA00026013"/>
    </source>
</evidence>
<dbReference type="FunFam" id="2.40.30.20:FF:000001">
    <property type="entry name" value="ATP synthase subunit alpha"/>
    <property type="match status" value="1"/>
</dbReference>
<dbReference type="InterPro" id="IPR005294">
    <property type="entry name" value="ATP_synth_F1_asu"/>
</dbReference>
<evidence type="ECO:0000256" key="14">
    <source>
        <dbReference type="HAMAP-Rule" id="MF_01346"/>
    </source>
</evidence>
<keyword evidence="6 14" id="KW-0375">Hydrogen ion transport</keyword>
<dbReference type="EMBL" id="QUQO01000001">
    <property type="protein sequence ID" value="RFB05576.1"/>
    <property type="molecule type" value="Genomic_DNA"/>
</dbReference>
<feature type="site" description="Required for activity" evidence="14">
    <location>
        <position position="371"/>
    </location>
</feature>
<dbReference type="NCBIfam" id="NF009884">
    <property type="entry name" value="PRK13343.1"/>
    <property type="match status" value="1"/>
</dbReference>
<evidence type="ECO:0000256" key="5">
    <source>
        <dbReference type="ARBA" id="ARBA00022741"/>
    </source>
</evidence>
<dbReference type="SUPFAM" id="SSF50615">
    <property type="entry name" value="N-terminal domain of alpha and beta subunits of F1 ATP synthase"/>
    <property type="match status" value="1"/>
</dbReference>
<evidence type="ECO:0000256" key="2">
    <source>
        <dbReference type="ARBA" id="ARBA00004370"/>
    </source>
</evidence>
<dbReference type="GO" id="GO:0005524">
    <property type="term" value="F:ATP binding"/>
    <property type="evidence" value="ECO:0007669"/>
    <property type="project" value="UniProtKB-UniRule"/>
</dbReference>
<protein>
    <recommendedName>
        <fullName evidence="14">ATP synthase subunit alpha</fullName>
        <ecNumber evidence="14">7.1.2.2</ecNumber>
    </recommendedName>
    <alternativeName>
        <fullName evidence="14">ATP synthase F1 sector subunit alpha</fullName>
    </alternativeName>
    <alternativeName>
        <fullName evidence="14">F-ATPase subunit alpha</fullName>
    </alternativeName>
</protein>
<dbReference type="InterPro" id="IPR036121">
    <property type="entry name" value="ATPase_F1/V1/A1_a/bsu_N_sf"/>
</dbReference>
<evidence type="ECO:0000256" key="1">
    <source>
        <dbReference type="ARBA" id="ARBA00003784"/>
    </source>
</evidence>
<accession>A0A371RJH7</accession>
<dbReference type="PANTHER" id="PTHR48082">
    <property type="entry name" value="ATP SYNTHASE SUBUNIT ALPHA, MITOCHONDRIAL"/>
    <property type="match status" value="1"/>
</dbReference>
<dbReference type="InterPro" id="IPR000793">
    <property type="entry name" value="ATP_synth_asu_C"/>
</dbReference>